<reference evidence="4" key="1">
    <citation type="journal article" date="2013" name="Genome Announc.">
        <title>Draft genome sequence of Pseudozyma brasiliensis sp. nov. strain GHG001, a high producer of endo-1,4-xylanase isolated from an insect pest of sugarcane.</title>
        <authorList>
            <person name="Oliveira J.V.D.C."/>
            <person name="dos Santos R.A.C."/>
            <person name="Borges T.A."/>
            <person name="Riano-Pachon D.M."/>
            <person name="Goldman G.H."/>
        </authorList>
    </citation>
    <scope>NUCLEOTIDE SEQUENCE [LARGE SCALE GENOMIC DNA]</scope>
    <source>
        <strain evidence="4">GHG001</strain>
    </source>
</reference>
<dbReference type="STRING" id="1365824.V5F2X0"/>
<evidence type="ECO:0000256" key="2">
    <source>
        <dbReference type="SAM" id="Phobius"/>
    </source>
</evidence>
<name>V5F2X0_KALBG</name>
<accession>V5F2X0</accession>
<keyword evidence="2" id="KW-0472">Membrane</keyword>
<dbReference type="PANTHER" id="PTHR23524:SF1">
    <property type="entry name" value="MRH DOMAIN-CONTAINING PROTEIN-RELATED"/>
    <property type="match status" value="1"/>
</dbReference>
<dbReference type="EMBL" id="KI545851">
    <property type="protein sequence ID" value="EST09819.1"/>
    <property type="molecule type" value="Genomic_DNA"/>
</dbReference>
<evidence type="ECO:0000256" key="1">
    <source>
        <dbReference type="SAM" id="MobiDB-lite"/>
    </source>
</evidence>
<feature type="transmembrane region" description="Helical" evidence="2">
    <location>
        <begin position="46"/>
        <end position="64"/>
    </location>
</feature>
<evidence type="ECO:0000313" key="3">
    <source>
        <dbReference type="EMBL" id="EST09819.1"/>
    </source>
</evidence>
<sequence length="168" mass="17551">MSLIWGALAELIGLAAVTSTSYLFIAVGLVAYTLPRKPWPDLVPARLVFAIGGSGATAMLSGILSEYSGSTTAQSWEEEEGAEVIRSAGRDPETTSDGTLRPPSRPLLAEEGVEAEETDRLLASDEQESNGISPLATQKSGRSRHGRVAAIAGVFTGLGALIAVFVLH</sequence>
<gene>
    <name evidence="3" type="ORF">PSEUBRA_SCAF1g00248</name>
</gene>
<dbReference type="OrthoDB" id="18110at2759"/>
<organism evidence="3 4">
    <name type="scientific">Kalmanozyma brasiliensis (strain GHG001)</name>
    <name type="common">Yeast</name>
    <name type="synonym">Pseudozyma brasiliensis</name>
    <dbReference type="NCBI Taxonomy" id="1365824"/>
    <lineage>
        <taxon>Eukaryota</taxon>
        <taxon>Fungi</taxon>
        <taxon>Dikarya</taxon>
        <taxon>Basidiomycota</taxon>
        <taxon>Ustilaginomycotina</taxon>
        <taxon>Ustilaginomycetes</taxon>
        <taxon>Ustilaginales</taxon>
        <taxon>Ustilaginaceae</taxon>
        <taxon>Kalmanozyma</taxon>
    </lineage>
</organism>
<feature type="transmembrane region" description="Helical" evidence="2">
    <location>
        <begin position="148"/>
        <end position="167"/>
    </location>
</feature>
<dbReference type="AlphaFoldDB" id="V5F2X0"/>
<dbReference type="Proteomes" id="UP000019377">
    <property type="component" value="Unassembled WGS sequence"/>
</dbReference>
<keyword evidence="2" id="KW-1133">Transmembrane helix</keyword>
<proteinExistence type="predicted"/>
<dbReference type="HOGENOM" id="CLU_1587215_0_0_1"/>
<keyword evidence="4" id="KW-1185">Reference proteome</keyword>
<feature type="compositionally biased region" description="Polar residues" evidence="1">
    <location>
        <begin position="129"/>
        <end position="140"/>
    </location>
</feature>
<feature type="transmembrane region" description="Helical" evidence="2">
    <location>
        <begin position="12"/>
        <end position="34"/>
    </location>
</feature>
<keyword evidence="2" id="KW-0812">Transmembrane</keyword>
<dbReference type="PANTHER" id="PTHR23524">
    <property type="entry name" value="TRANSPORTER, PUTATIVE (AFU_ORTHOLOGUE AFUA_8G04850)-RELATED"/>
    <property type="match status" value="1"/>
</dbReference>
<evidence type="ECO:0000313" key="4">
    <source>
        <dbReference type="Proteomes" id="UP000019377"/>
    </source>
</evidence>
<protein>
    <submittedName>
        <fullName evidence="3">Uncharacterized protein</fullName>
    </submittedName>
</protein>
<feature type="region of interest" description="Disordered" evidence="1">
    <location>
        <begin position="71"/>
        <end position="140"/>
    </location>
</feature>